<sequence>MHNLLSEIRYSTVKLTIFVLTLFFLITLTTIFYNYYRLDSNYKKQVASDATLVINQIDHILDEFNLPMYAAIEELKSSSCDIQEYNLKRVVESSQWFRSLTVLNNGEIICSSFFEPNQYNSDIVGYYTKQKLSLLSSKFLAPQMPIISYRIIRGDWSAFITMHASTFLNILSSTHLSNHGYLIINDDWINTQDQMLSNNRVINDNLLMFASDKYPFKIAFDLNTVTWSEKSIVSYFLLAIILFASFVISLLYIFLTAPRRNFQQALLRNELIPYYQPVISAADQKWCGVEVLARWQHPKKGLIMPGQFIGLAERSKLIIPMTKQLMKIVAENLLANINCLPNPFYIGFNIHSSHLQHHDLIDDCKNFLATFPPNTITLTIEIVESHFVESTNNLPTLLNEFHKIGVTVAIDDFGTGYSNFGYLQKYKIDHLKIDRLFVSRICNTPSETHLIETIISLAKKLNMDLIAEGVETIEQLHYLTRQGVEFIQGFLFSKPIPLNEMLVLLTKPMKRIKPPMIIHQLSFDKKIVKII</sequence>
<keyword evidence="5 10" id="KW-0812">Transmembrane</keyword>
<evidence type="ECO:0000256" key="10">
    <source>
        <dbReference type="SAM" id="Phobius"/>
    </source>
</evidence>
<evidence type="ECO:0000256" key="5">
    <source>
        <dbReference type="ARBA" id="ARBA00022692"/>
    </source>
</evidence>
<dbReference type="InterPro" id="IPR001633">
    <property type="entry name" value="EAL_dom"/>
</dbReference>
<dbReference type="PROSITE" id="PS50883">
    <property type="entry name" value="EAL"/>
    <property type="match status" value="1"/>
</dbReference>
<keyword evidence="7 10" id="KW-1133">Transmembrane helix</keyword>
<evidence type="ECO:0000256" key="8">
    <source>
        <dbReference type="ARBA" id="ARBA00023136"/>
    </source>
</evidence>
<accession>A0A3Q9JKN3</accession>
<evidence type="ECO:0000256" key="1">
    <source>
        <dbReference type="ARBA" id="ARBA00004651"/>
    </source>
</evidence>
<comment type="catalytic activity">
    <reaction evidence="9">
        <text>3',3'-c-di-GMP + H2O = 5'-phosphoguanylyl(3'-&gt;5')guanosine + H(+)</text>
        <dbReference type="Rhea" id="RHEA:24902"/>
        <dbReference type="ChEBI" id="CHEBI:15377"/>
        <dbReference type="ChEBI" id="CHEBI:15378"/>
        <dbReference type="ChEBI" id="CHEBI:58754"/>
        <dbReference type="ChEBI" id="CHEBI:58805"/>
        <dbReference type="EC" id="3.1.4.52"/>
    </reaction>
</comment>
<evidence type="ECO:0000256" key="6">
    <source>
        <dbReference type="ARBA" id="ARBA00022801"/>
    </source>
</evidence>
<keyword evidence="13" id="KW-1185">Reference proteome</keyword>
<evidence type="ECO:0000256" key="4">
    <source>
        <dbReference type="ARBA" id="ARBA00022636"/>
    </source>
</evidence>
<evidence type="ECO:0000256" key="2">
    <source>
        <dbReference type="ARBA" id="ARBA00012282"/>
    </source>
</evidence>
<dbReference type="Pfam" id="PF12792">
    <property type="entry name" value="CSS-motif"/>
    <property type="match status" value="1"/>
</dbReference>
<feature type="transmembrane region" description="Helical" evidence="10">
    <location>
        <begin position="232"/>
        <end position="255"/>
    </location>
</feature>
<dbReference type="PANTHER" id="PTHR33121">
    <property type="entry name" value="CYCLIC DI-GMP PHOSPHODIESTERASE PDEF"/>
    <property type="match status" value="1"/>
</dbReference>
<dbReference type="RefSeq" id="WP_127164442.1">
    <property type="nucleotide sequence ID" value="NZ_CP029822.1"/>
</dbReference>
<dbReference type="EMBL" id="CP029822">
    <property type="protein sequence ID" value="AZS51719.1"/>
    <property type="molecule type" value="Genomic_DNA"/>
</dbReference>
<dbReference type="PANTHER" id="PTHR33121:SF80">
    <property type="entry name" value="CYCLIC DI-GMP PHOSPHODIESTERASE PDEL"/>
    <property type="match status" value="1"/>
</dbReference>
<feature type="domain" description="EAL" evidence="11">
    <location>
        <begin position="255"/>
        <end position="509"/>
    </location>
</feature>
<keyword evidence="8 10" id="KW-0472">Membrane</keyword>
<keyword evidence="6" id="KW-0378">Hydrolase</keyword>
<evidence type="ECO:0000256" key="3">
    <source>
        <dbReference type="ARBA" id="ARBA00022475"/>
    </source>
</evidence>
<dbReference type="SUPFAM" id="SSF141868">
    <property type="entry name" value="EAL domain-like"/>
    <property type="match status" value="1"/>
</dbReference>
<dbReference type="EC" id="3.1.4.52" evidence="2"/>
<dbReference type="InterPro" id="IPR050706">
    <property type="entry name" value="Cyclic-di-GMP_PDE-like"/>
</dbReference>
<evidence type="ECO:0000256" key="9">
    <source>
        <dbReference type="ARBA" id="ARBA00034290"/>
    </source>
</evidence>
<evidence type="ECO:0000313" key="13">
    <source>
        <dbReference type="Proteomes" id="UP000273143"/>
    </source>
</evidence>
<dbReference type="SMART" id="SM00052">
    <property type="entry name" value="EAL"/>
    <property type="match status" value="1"/>
</dbReference>
<organism evidence="12 13">
    <name type="scientific">Entomomonas moraniae</name>
    <dbReference type="NCBI Taxonomy" id="2213226"/>
    <lineage>
        <taxon>Bacteria</taxon>
        <taxon>Pseudomonadati</taxon>
        <taxon>Pseudomonadota</taxon>
        <taxon>Gammaproteobacteria</taxon>
        <taxon>Pseudomonadales</taxon>
        <taxon>Pseudomonadaceae</taxon>
        <taxon>Entomomonas</taxon>
    </lineage>
</organism>
<dbReference type="KEGG" id="emo:DM558_13495"/>
<comment type="subcellular location">
    <subcellularLocation>
        <location evidence="1">Cell membrane</location>
        <topology evidence="1">Multi-pass membrane protein</topology>
    </subcellularLocation>
</comment>
<dbReference type="CDD" id="cd01948">
    <property type="entry name" value="EAL"/>
    <property type="match status" value="1"/>
</dbReference>
<feature type="transmembrane region" description="Helical" evidence="10">
    <location>
        <begin position="15"/>
        <end position="36"/>
    </location>
</feature>
<dbReference type="InterPro" id="IPR024744">
    <property type="entry name" value="CSS-motif_dom"/>
</dbReference>
<keyword evidence="4" id="KW-0973">c-di-GMP</keyword>
<evidence type="ECO:0000259" key="11">
    <source>
        <dbReference type="PROSITE" id="PS50883"/>
    </source>
</evidence>
<evidence type="ECO:0000313" key="12">
    <source>
        <dbReference type="EMBL" id="AZS51719.1"/>
    </source>
</evidence>
<proteinExistence type="predicted"/>
<protein>
    <recommendedName>
        <fullName evidence="2">cyclic-guanylate-specific phosphodiesterase</fullName>
        <ecNumber evidence="2">3.1.4.52</ecNumber>
    </recommendedName>
</protein>
<dbReference type="Proteomes" id="UP000273143">
    <property type="component" value="Chromosome"/>
</dbReference>
<name>A0A3Q9JKN3_9GAMM</name>
<dbReference type="Gene3D" id="3.20.20.450">
    <property type="entry name" value="EAL domain"/>
    <property type="match status" value="1"/>
</dbReference>
<dbReference type="GO" id="GO:0005886">
    <property type="term" value="C:plasma membrane"/>
    <property type="evidence" value="ECO:0007669"/>
    <property type="project" value="UniProtKB-SubCell"/>
</dbReference>
<keyword evidence="3" id="KW-1003">Cell membrane</keyword>
<dbReference type="Pfam" id="PF00563">
    <property type="entry name" value="EAL"/>
    <property type="match status" value="1"/>
</dbReference>
<dbReference type="GO" id="GO:0071111">
    <property type="term" value="F:cyclic-guanylate-specific phosphodiesterase activity"/>
    <property type="evidence" value="ECO:0007669"/>
    <property type="project" value="UniProtKB-EC"/>
</dbReference>
<dbReference type="InterPro" id="IPR035919">
    <property type="entry name" value="EAL_sf"/>
</dbReference>
<evidence type="ECO:0000256" key="7">
    <source>
        <dbReference type="ARBA" id="ARBA00022989"/>
    </source>
</evidence>
<reference evidence="13" key="1">
    <citation type="submission" date="2018-06" db="EMBL/GenBank/DDBJ databases">
        <title>Complete genome of Pseudomonas insecticola strain QZS01.</title>
        <authorList>
            <person name="Wang J."/>
            <person name="Su Q."/>
        </authorList>
    </citation>
    <scope>NUCLEOTIDE SEQUENCE [LARGE SCALE GENOMIC DNA]</scope>
    <source>
        <strain evidence="13">QZS01</strain>
    </source>
</reference>
<gene>
    <name evidence="12" type="ORF">DM558_13495</name>
</gene>
<dbReference type="AlphaFoldDB" id="A0A3Q9JKN3"/>